<proteinExistence type="inferred from homology"/>
<dbReference type="PANTHER" id="PTHR15914:SF0">
    <property type="entry name" value="ALPHA-HEMOGLOBIN-STABILIZING PROTEIN"/>
    <property type="match status" value="1"/>
</dbReference>
<dbReference type="AlphaFoldDB" id="A0A4X2KPI0"/>
<dbReference type="InterPro" id="IPR036468">
    <property type="entry name" value="AHSP_sf"/>
</dbReference>
<evidence type="ECO:0000256" key="2">
    <source>
        <dbReference type="ARBA" id="ARBA00022490"/>
    </source>
</evidence>
<evidence type="ECO:0000256" key="3">
    <source>
        <dbReference type="ARBA" id="ARBA00023186"/>
    </source>
</evidence>
<evidence type="ECO:0000256" key="5">
    <source>
        <dbReference type="ARBA" id="ARBA00066302"/>
    </source>
</evidence>
<gene>
    <name evidence="8" type="primary">AHSP</name>
</gene>
<keyword evidence="2" id="KW-0963">Cytoplasm</keyword>
<comment type="subcellular location">
    <subcellularLocation>
        <location evidence="1">Cytoplasm</location>
    </subcellularLocation>
</comment>
<dbReference type="PANTHER" id="PTHR15914">
    <property type="entry name" value="ALPHA-HEMOGLOBIN-STABILIZING PROTEIN"/>
    <property type="match status" value="1"/>
</dbReference>
<evidence type="ECO:0000256" key="6">
    <source>
        <dbReference type="ARBA" id="ARBA00072174"/>
    </source>
</evidence>
<dbReference type="GO" id="GO:0005737">
    <property type="term" value="C:cytoplasm"/>
    <property type="evidence" value="ECO:0007669"/>
    <property type="project" value="UniProtKB-SubCell"/>
</dbReference>
<dbReference type="OMA" id="DWIKFYL"/>
<name>A0A4X2KPI0_VOMUR</name>
<dbReference type="GO" id="GO:0030492">
    <property type="term" value="F:hemoglobin binding"/>
    <property type="evidence" value="ECO:0007669"/>
    <property type="project" value="InterPro"/>
</dbReference>
<keyword evidence="9" id="KW-1185">Reference proteome</keyword>
<dbReference type="GO" id="GO:0030218">
    <property type="term" value="P:erythrocyte differentiation"/>
    <property type="evidence" value="ECO:0007669"/>
    <property type="project" value="InterPro"/>
</dbReference>
<reference evidence="8" key="3">
    <citation type="submission" date="2025-09" db="UniProtKB">
        <authorList>
            <consortium name="Ensembl"/>
        </authorList>
    </citation>
    <scope>IDENTIFICATION</scope>
</reference>
<evidence type="ECO:0000313" key="9">
    <source>
        <dbReference type="Proteomes" id="UP000314987"/>
    </source>
</evidence>
<accession>A0A4X2KPI0</accession>
<organism evidence="8 9">
    <name type="scientific">Vombatus ursinus</name>
    <name type="common">Common wombat</name>
    <dbReference type="NCBI Taxonomy" id="29139"/>
    <lineage>
        <taxon>Eukaryota</taxon>
        <taxon>Metazoa</taxon>
        <taxon>Chordata</taxon>
        <taxon>Craniata</taxon>
        <taxon>Vertebrata</taxon>
        <taxon>Euteleostomi</taxon>
        <taxon>Mammalia</taxon>
        <taxon>Metatheria</taxon>
        <taxon>Diprotodontia</taxon>
        <taxon>Vombatidae</taxon>
        <taxon>Vombatus</taxon>
    </lineage>
</organism>
<dbReference type="SUPFAM" id="SSF109751">
    <property type="entry name" value="Alpha-hemoglobin stabilizing protein AHSP"/>
    <property type="match status" value="1"/>
</dbReference>
<keyword evidence="3" id="KW-0143">Chaperone</keyword>
<evidence type="ECO:0000256" key="1">
    <source>
        <dbReference type="ARBA" id="ARBA00004496"/>
    </source>
</evidence>
<comment type="similarity">
    <text evidence="4">Belongs to the AHSP family.</text>
</comment>
<dbReference type="GO" id="GO:0006457">
    <property type="term" value="P:protein folding"/>
    <property type="evidence" value="ECO:0007669"/>
    <property type="project" value="InterPro"/>
</dbReference>
<evidence type="ECO:0000256" key="7">
    <source>
        <dbReference type="ARBA" id="ARBA00079289"/>
    </source>
</evidence>
<dbReference type="GeneTree" id="ENSGT00390000003648"/>
<evidence type="ECO:0000256" key="4">
    <source>
        <dbReference type="ARBA" id="ARBA00061424"/>
    </source>
</evidence>
<dbReference type="FunFam" id="1.20.58.420:FF:000002">
    <property type="entry name" value="Alpha-hemoglobin-stabilizing protein"/>
    <property type="match status" value="1"/>
</dbReference>
<sequence length="97" mass="11396">MALLQSNQDVISTALQEFSKLLNQQVFTEPVISEEDMVTIVDDWIKFYLSHFSTKMSGDQQEQERALEKLQEELRTSSNPFLEKYRAFLKPFEFPCL</sequence>
<dbReference type="GO" id="GO:0050821">
    <property type="term" value="P:protein stabilization"/>
    <property type="evidence" value="ECO:0007669"/>
    <property type="project" value="InterPro"/>
</dbReference>
<dbReference type="Proteomes" id="UP000314987">
    <property type="component" value="Unassembled WGS sequence"/>
</dbReference>
<dbReference type="Pfam" id="PF09236">
    <property type="entry name" value="AHSP"/>
    <property type="match status" value="1"/>
</dbReference>
<dbReference type="STRING" id="29139.ENSVURP00010011911"/>
<protein>
    <recommendedName>
        <fullName evidence="6">Alpha-hemoglobin-stabilizing protein</fullName>
    </recommendedName>
    <alternativeName>
        <fullName evidence="7">Erythroid-associated factor</fullName>
    </alternativeName>
</protein>
<dbReference type="InterPro" id="IPR015317">
    <property type="entry name" value="A_Hb_stabilising_prot"/>
</dbReference>
<reference evidence="8" key="2">
    <citation type="submission" date="2025-08" db="UniProtKB">
        <authorList>
            <consortium name="Ensembl"/>
        </authorList>
    </citation>
    <scope>IDENTIFICATION</scope>
</reference>
<evidence type="ECO:0000313" key="8">
    <source>
        <dbReference type="Ensembl" id="ENSVURP00010011911.1"/>
    </source>
</evidence>
<comment type="subunit">
    <text evidence="5">Monomer. Forms a heterodimer with free alpha-hemoglobin. Does not bind beta-hemoglobin nor alpha(2)beta(2) hemoglobin A.</text>
</comment>
<dbReference type="Ensembl" id="ENSVURT00010013531.1">
    <property type="protein sequence ID" value="ENSVURP00010011911.1"/>
    <property type="gene ID" value="ENSVURG00010009208.1"/>
</dbReference>
<reference evidence="9" key="1">
    <citation type="submission" date="2018-12" db="EMBL/GenBank/DDBJ databases">
        <authorList>
            <person name="Yazar S."/>
        </authorList>
    </citation>
    <scope>NUCLEOTIDE SEQUENCE [LARGE SCALE GENOMIC DNA]</scope>
</reference>
<dbReference type="Gene3D" id="1.20.58.420">
    <property type="entry name" value="AHSP"/>
    <property type="match status" value="1"/>
</dbReference>